<evidence type="ECO:0000256" key="1">
    <source>
        <dbReference type="ARBA" id="ARBA00004328"/>
    </source>
</evidence>
<dbReference type="EMBL" id="LAZR01007900">
    <property type="protein sequence ID" value="KKM82195.1"/>
    <property type="molecule type" value="Genomic_DNA"/>
</dbReference>
<proteinExistence type="predicted"/>
<dbReference type="SUPFAM" id="SSF56563">
    <property type="entry name" value="Major capsid protein gp5"/>
    <property type="match status" value="1"/>
</dbReference>
<dbReference type="GO" id="GO:0044423">
    <property type="term" value="C:virion component"/>
    <property type="evidence" value="ECO:0007669"/>
    <property type="project" value="UniProtKB-KW"/>
</dbReference>
<dbReference type="InterPro" id="IPR024455">
    <property type="entry name" value="Phage_capsid"/>
</dbReference>
<evidence type="ECO:0000256" key="3">
    <source>
        <dbReference type="SAM" id="MobiDB-lite"/>
    </source>
</evidence>
<evidence type="ECO:0000259" key="4">
    <source>
        <dbReference type="Pfam" id="PF05065"/>
    </source>
</evidence>
<dbReference type="AlphaFoldDB" id="A0A0F9MZZ3"/>
<feature type="non-terminal residue" evidence="5">
    <location>
        <position position="400"/>
    </location>
</feature>
<sequence length="400" mass="43102">MEDLNDKVETLVAKGDDLTENQDIQLTEYHAEFDALESHRLQLVREEKLAEVRNVMAKVPGNVHKGDGFDADPIGEPGSAVVDKNEDPWAIEDMRARSLDPGSLADEIRARALSAVEKMPGSTSKRRETSAELVERYPSVARYALATSAPAYQRAFTKWLTHGDKATGAYTDDESQAVARAMSLTDNAGGYLIPFQLDPTVIITSDGSLNEIRQVARQVIATGDVWNGVAAGATPWSFDAENAEVSDDASTFSQPTVQVHVAQGFVPISIEALADEANVTQEVGRLLAFGKDDLEATAFTTGSGSDQPWGIVVAVTAEATSSATTDVFAIADLYTIYGQLPARHRKNGTWMANNLIYSLIRAFDTQGGAGLWTQLAGDRPAELIGRPVIESEVMDGVINT</sequence>
<feature type="domain" description="Phage capsid-like C-terminal" evidence="4">
    <location>
        <begin position="189"/>
        <end position="395"/>
    </location>
</feature>
<evidence type="ECO:0000313" key="5">
    <source>
        <dbReference type="EMBL" id="KKM82195.1"/>
    </source>
</evidence>
<keyword evidence="2" id="KW-0946">Virion</keyword>
<evidence type="ECO:0000256" key="2">
    <source>
        <dbReference type="ARBA" id="ARBA00022844"/>
    </source>
</evidence>
<dbReference type="Gene3D" id="3.30.2320.10">
    <property type="entry name" value="hypothetical protein PF0899 domain"/>
    <property type="match status" value="1"/>
</dbReference>
<accession>A0A0F9MZZ3</accession>
<dbReference type="Pfam" id="PF05065">
    <property type="entry name" value="Phage_capsid"/>
    <property type="match status" value="1"/>
</dbReference>
<reference evidence="5" key="1">
    <citation type="journal article" date="2015" name="Nature">
        <title>Complex archaea that bridge the gap between prokaryotes and eukaryotes.</title>
        <authorList>
            <person name="Spang A."/>
            <person name="Saw J.H."/>
            <person name="Jorgensen S.L."/>
            <person name="Zaremba-Niedzwiedzka K."/>
            <person name="Martijn J."/>
            <person name="Lind A.E."/>
            <person name="van Eijk R."/>
            <person name="Schleper C."/>
            <person name="Guy L."/>
            <person name="Ettema T.J."/>
        </authorList>
    </citation>
    <scope>NUCLEOTIDE SEQUENCE</scope>
</reference>
<gene>
    <name evidence="5" type="ORF">LCGC14_1322070</name>
</gene>
<dbReference type="NCBIfam" id="TIGR01554">
    <property type="entry name" value="major_cap_HK97"/>
    <property type="match status" value="1"/>
</dbReference>
<protein>
    <recommendedName>
        <fullName evidence="4">Phage capsid-like C-terminal domain-containing protein</fullName>
    </recommendedName>
</protein>
<comment type="caution">
    <text evidence="5">The sequence shown here is derived from an EMBL/GenBank/DDBJ whole genome shotgun (WGS) entry which is preliminary data.</text>
</comment>
<feature type="region of interest" description="Disordered" evidence="3">
    <location>
        <begin position="64"/>
        <end position="83"/>
    </location>
</feature>
<comment type="subcellular location">
    <subcellularLocation>
        <location evidence="1">Virion</location>
    </subcellularLocation>
</comment>
<dbReference type="InterPro" id="IPR054612">
    <property type="entry name" value="Phage_capsid-like_C"/>
</dbReference>
<organism evidence="5">
    <name type="scientific">marine sediment metagenome</name>
    <dbReference type="NCBI Taxonomy" id="412755"/>
    <lineage>
        <taxon>unclassified sequences</taxon>
        <taxon>metagenomes</taxon>
        <taxon>ecological metagenomes</taxon>
    </lineage>
</organism>
<name>A0A0F9MZZ3_9ZZZZ</name>
<dbReference type="Gene3D" id="3.30.2400.10">
    <property type="entry name" value="Major capsid protein gp5"/>
    <property type="match status" value="1"/>
</dbReference>